<dbReference type="Proteomes" id="UP000635565">
    <property type="component" value="Unassembled WGS sequence"/>
</dbReference>
<sequence length="178" mass="20068">MFVLQNHRTALATIQQRYPGASIIDVTSKGIEPWIRFSPFYPHGGIPVPFSPGWSSASVEGIWQGLKVFEQADVDISKFANATMKSLKRTVRTYGKVLGHRAGVNGQELLPYLKARQQIYLPSYQWVLDNHLQEQLAELRSLEQQHGTVVLLDYETNSNLNDSSKPLSHASLIIRHLT</sequence>
<dbReference type="EMBL" id="BNJJ01000028">
    <property type="protein sequence ID" value="GHO88819.1"/>
    <property type="molecule type" value="Genomic_DNA"/>
</dbReference>
<keyword evidence="2" id="KW-1185">Reference proteome</keyword>
<gene>
    <name evidence="1" type="ORF">KSZ_68250</name>
</gene>
<name>A0ABQ3VSZ0_9CHLR</name>
<comment type="caution">
    <text evidence="1">The sequence shown here is derived from an EMBL/GenBank/DDBJ whole genome shotgun (WGS) entry which is preliminary data.</text>
</comment>
<dbReference type="InterPro" id="IPR054219">
    <property type="entry name" value="DUF6939"/>
</dbReference>
<protein>
    <submittedName>
        <fullName evidence="1">Uncharacterized protein</fullName>
    </submittedName>
</protein>
<evidence type="ECO:0000313" key="2">
    <source>
        <dbReference type="Proteomes" id="UP000635565"/>
    </source>
</evidence>
<dbReference type="Pfam" id="PF22075">
    <property type="entry name" value="DUF6939"/>
    <property type="match status" value="1"/>
</dbReference>
<accession>A0ABQ3VSZ0</accession>
<organism evidence="1 2">
    <name type="scientific">Dictyobacter formicarum</name>
    <dbReference type="NCBI Taxonomy" id="2778368"/>
    <lineage>
        <taxon>Bacteria</taxon>
        <taxon>Bacillati</taxon>
        <taxon>Chloroflexota</taxon>
        <taxon>Ktedonobacteria</taxon>
        <taxon>Ktedonobacterales</taxon>
        <taxon>Dictyobacteraceae</taxon>
        <taxon>Dictyobacter</taxon>
    </lineage>
</organism>
<proteinExistence type="predicted"/>
<reference evidence="1 2" key="1">
    <citation type="journal article" date="2021" name="Int. J. Syst. Evol. Microbiol.">
        <title>Reticulibacter mediterranei gen. nov., sp. nov., within the new family Reticulibacteraceae fam. nov., and Ktedonospora formicarum gen. nov., sp. nov., Ktedonobacter robiniae sp. nov., Dictyobacter formicarum sp. nov. and Dictyobacter arantiisoli sp. nov., belonging to the class Ktedonobacteria.</title>
        <authorList>
            <person name="Yabe S."/>
            <person name="Zheng Y."/>
            <person name="Wang C.M."/>
            <person name="Sakai Y."/>
            <person name="Abe K."/>
            <person name="Yokota A."/>
            <person name="Donadio S."/>
            <person name="Cavaletti L."/>
            <person name="Monciardini P."/>
        </authorList>
    </citation>
    <scope>NUCLEOTIDE SEQUENCE [LARGE SCALE GENOMIC DNA]</scope>
    <source>
        <strain evidence="1 2">SOSP1-9</strain>
    </source>
</reference>
<evidence type="ECO:0000313" key="1">
    <source>
        <dbReference type="EMBL" id="GHO88819.1"/>
    </source>
</evidence>